<evidence type="ECO:0000256" key="3">
    <source>
        <dbReference type="ARBA" id="ARBA00022729"/>
    </source>
</evidence>
<dbReference type="Pfam" id="PF18657">
    <property type="entry name" value="YDG"/>
    <property type="match status" value="11"/>
</dbReference>
<reference evidence="5 6" key="2">
    <citation type="journal article" date="2016" name="Int. J. Syst. Evol. Microbiol.">
        <title>Taxonomy of haemolytic and/or proteolytic strains of the genus Acinetobacter with the proposal of Acinetobacter courvalinii sp. nov. (genomic species 14 sensu Bouvet &amp; Jeanjean), Acinetobacter dispersus sp. nov. (genomic species 17), Acinetobacter modestus sp. nov., Acinetobacter proteolyticus sp. nov. and Acinetobacter vivianii sp. nov.</title>
        <authorList>
            <person name="Nemec A."/>
            <person name="Radolfova-Krizova L."/>
            <person name="Maixnerova M."/>
            <person name="Vrestiakova E."/>
            <person name="Jezek P."/>
            <person name="Sedo O."/>
        </authorList>
    </citation>
    <scope>NUCLEOTIDE SEQUENCE [LARGE SCALE GENOMIC DNA]</scope>
    <source>
        <strain evidence="5 6">NIPH 236</strain>
    </source>
</reference>
<sequence>MNKVYRTVWNKSLGCWQVTSELTRSHSRGGQSSTVTGHVKETKTWFQTLRLSLLSLALLPISLWAGVSDIQLPTGGNVTVGSAQVSQNNNTLNVHQNSQNVGIQWDSFNIGQNATVNFYQPNTSSIAVNRVLDSNASQIMGKLNANGQVFLLNPNGVIFSKTAQVNVGGIVASTLNVTDSDIISGKFKLQNQGNAASIENYGSVIANGGVVAFIAPTVINEGQIQAHNGVIHLTAADQITLKLQDGQLTEYKVEIGTLQGLIDNRGAILANNGAIYLTAKAKDSLSKAVVNHSGIIEANRLSQNAKGEIVLLADMQQGTTNVSGVLKSEGRNGQAGGFIETSAAQVKIEDSTHVSTLSDGGKTGTWLIDPTDFSINAGSAAQTGSGIGATTLQNNLNSTSVILETQNAGSEKGDINVNAAVTWNKDTTLTLKAHHDINVNASITAQNQDGKVVLLYGQNGKESANYYIKNGAKINLKAGQDFSTQKGTDVSKRIDYKVVTDLQALQNINNALAGNYVLGTDIDATVTKDWGVGAEKGFNPLGNEFDYFTGRFDGLGHTVSHLTINRPYSYDVGLFGHIDGAVVRNVGLVGGSVIGDSFVGGLVGQSTHQSLVENVFNTGTVQGYGTVGGLVGGNFDGSTIKNVYATGNVTGAQNSTYIGGLVGGNDGAVIENVYASGNVNGTDIVGGLVGDNNHGGTINNAYATGTVSGEKNVGGLVGNNYYDAEVKNAYATGAVTGNDRVGGLVGENLAAKIENTYALGKVTGATAVGGLLGKNVQGVVTNSYWDKNKTGLDTSSGSANTSGLTSDEMFNANKFVGFDFDKIWANADNQTTPYFKDHIGPNQVVNKQDQLGGYYSVIQNLNQLQNINQNLAGNYLLGNDIDAKNSQFWGDANGIGFNPLGDSSHAFTGKLDGLGHQISDLYIYRETTDNVGLFGYIQNANLKNFGVVNSNIKGQNHVGAVVGSSTQNSQLYSIYSTGSVVGTGDAVGGLVGQQQDGSKIESAYSTSQVRGQNHVGGLVGTNQNAIIKDTYATGAVSGLSNVAGLVGSNQNQATIQNAYATGRVTGNSLIGGLVGNNNNATVSNGHWNKETTLQNDSAGSSASFGLTNAEMKDASKFTFLDADSKLGGKQTAWRIYDGLSVPLLRSFLTTKDLSVTDKTTTYTGKEQHFADVWGLDSSKYTANGQTSGTDAGLYKAIYYSDNQHGYDFIGNEGTLTINKAKVTVTGNSDSTIYNGKTQSINNPHYMVDGLVNGEAESLLGNIAITGASGKDAGTYTNKVTGENSSTKNYDIEYVDGKFVINKKKATVYALDETREYNGFNQQINSFRADGLVDGETESVLAVNAVATRKDAGNYVHAVAYSNAAKGDKNYDLTFVNGTYTITKATATIKGNSLATIYNGQVQNVAGFTISGLKGNDANNQANIFSGVTASGASDRNAGSYTNTVAGAASTTNYNIVYENGSLNIAKKQITGVLIAQDKVYDGTTNAIVNGSLNASDVITGDQVSVGTTGQFVDKNAGQNKVVTASSSLVGLDADNYELTTNGQVTANISKKQITGSITAQDKVYDGTTSAIVNGSLNGLITGDQVNLNAQGQFADKNAASNKTVNVSSNLSGTDAGNYDLAANTSAQANISKKQITSVLTAQDKVYDGTTSAIVNGSLNGLITGDQVSLNAQGQFADKNAGSNKNVNVSGNLSGTDAGNYDLAANTSAQANISKKQITGSITAQDKVYDGTTSAIVNGSLNGLITGDQVNLNAQGQFADKNAASNKTVNVSGNLSGTDAGNYNLAANTSAQANISKKQITGVLTAQDKVYDGTTSAIVNGSLNAGGVITGDQVSVGTTGQFVDKNAGQNKVVTVSSSLVGLDAGNYELSTSGQVTANISKKQITGVLTAQDKVYDGTTSAIVNGSLNGLITGDQVNLNAQGHFTDKNAGANKNVNVSGNLSGTDAGNYSLQANSQTQANISKKQITGSITVQDKVYDGTTSVIVNGSLNGLITGDQVNLNAQGQFADKNAGSNKNVNVSGNLTGTDAGNYDLAANTFAQANISKKQITGVLTAQDKVYDGTTSAIVNGSLNAGGVITGDQVSVGTTGQFVDKNAGQNKVVTASSSLVGLDAGNYELSTSGQVTANISKKQITGVLTAQDKVYDGTTNAIVNGSLNGLITGDQVNLNAQGQFADKNAGSNKTVNVSGNLSGTDAGNYDLAANTSAQANISKKQITGVLTAQDKVYDSTTSAIVNGSLNGLITGDQVNLNAQGQFADKNAGSNKNVNVSGNLSGTDAGNYSLQANSQTQASISKKQITGVLTAQDKVYDGTTNAIVNGSLNASDVITGDQVSVGTTGQFVDKNAGQNKVV</sequence>
<dbReference type="RefSeq" id="WP_004662944.1">
    <property type="nucleotide sequence ID" value="NZ_KB849187.1"/>
</dbReference>
<dbReference type="PANTHER" id="PTHR12338:SF8">
    <property type="entry name" value="HEME_HEMOPEXIN-BINDING PROTEIN"/>
    <property type="match status" value="1"/>
</dbReference>
<dbReference type="InterPro" id="IPR041286">
    <property type="entry name" value="MBG_2"/>
</dbReference>
<feature type="non-terminal residue" evidence="5">
    <location>
        <position position="2348"/>
    </location>
</feature>
<dbReference type="SMART" id="SM00912">
    <property type="entry name" value="Haemagg_act"/>
    <property type="match status" value="1"/>
</dbReference>
<dbReference type="InterPro" id="IPR050909">
    <property type="entry name" value="Bact_Autotransporter_VF"/>
</dbReference>
<dbReference type="InterPro" id="IPR008638">
    <property type="entry name" value="FhaB/CdiA-like_TPS"/>
</dbReference>
<dbReference type="Gene3D" id="2.160.20.110">
    <property type="match status" value="3"/>
</dbReference>
<keyword evidence="2" id="KW-0964">Secreted</keyword>
<reference evidence="6" key="1">
    <citation type="submission" date="2013-02" db="EMBL/GenBank/DDBJ databases">
        <title>The Genome Sequence of Acinetobacter sp. NIPH 236.</title>
        <authorList>
            <consortium name="The Broad Institute Genome Sequencing Platform"/>
            <consortium name="The Broad Institute Genome Sequencing Center for Infectious Disease"/>
            <person name="Cerqueira G."/>
            <person name="Feldgarden M."/>
            <person name="Courvalin P."/>
            <person name="Perichon B."/>
            <person name="Grillot-Courvalin C."/>
            <person name="Clermont D."/>
            <person name="Rocha E."/>
            <person name="Yoon E.-J."/>
            <person name="Nemec A."/>
            <person name="Walker B."/>
            <person name="Young S.K."/>
            <person name="Zeng Q."/>
            <person name="Gargeya S."/>
            <person name="Fitzgerald M."/>
            <person name="Haas B."/>
            <person name="Abouelleil A."/>
            <person name="Alvarado L."/>
            <person name="Arachchi H.M."/>
            <person name="Berlin A.M."/>
            <person name="Chapman S.B."/>
            <person name="Dewar J."/>
            <person name="Goldberg J."/>
            <person name="Griggs A."/>
            <person name="Gujja S."/>
            <person name="Hansen M."/>
            <person name="Howarth C."/>
            <person name="Imamovic A."/>
            <person name="Larimer J."/>
            <person name="McCowan C."/>
            <person name="Murphy C."/>
            <person name="Neiman D."/>
            <person name="Pearson M."/>
            <person name="Priest M."/>
            <person name="Roberts A."/>
            <person name="Saif S."/>
            <person name="Shea T."/>
            <person name="Sisk P."/>
            <person name="Sykes S."/>
            <person name="Wortman J."/>
            <person name="Nusbaum C."/>
            <person name="Birren B."/>
        </authorList>
    </citation>
    <scope>NUCLEOTIDE SEQUENCE [LARGE SCALE GENOMIC DNA]</scope>
    <source>
        <strain evidence="6">NIPH 236</strain>
    </source>
</reference>
<dbReference type="Proteomes" id="UP000013190">
    <property type="component" value="Unassembled WGS sequence"/>
</dbReference>
<dbReference type="GeneID" id="92835781"/>
<evidence type="ECO:0000256" key="1">
    <source>
        <dbReference type="ARBA" id="ARBA00004613"/>
    </source>
</evidence>
<evidence type="ECO:0000313" key="6">
    <source>
        <dbReference type="Proteomes" id="UP000013190"/>
    </source>
</evidence>
<dbReference type="Gene3D" id="2.160.20.10">
    <property type="entry name" value="Single-stranded right-handed beta-helix, Pectin lyase-like"/>
    <property type="match status" value="1"/>
</dbReference>
<dbReference type="PANTHER" id="PTHR12338">
    <property type="entry name" value="AUTOTRANSPORTER"/>
    <property type="match status" value="1"/>
</dbReference>
<keyword evidence="3" id="KW-0732">Signal</keyword>
<dbReference type="InterPro" id="IPR041248">
    <property type="entry name" value="YDG"/>
</dbReference>
<dbReference type="InterPro" id="IPR024973">
    <property type="entry name" value="ESPR"/>
</dbReference>
<name>A0ABP2TVN1_9GAMM</name>
<dbReference type="Pfam" id="PF07581">
    <property type="entry name" value="Glug"/>
    <property type="match status" value="6"/>
</dbReference>
<dbReference type="SUPFAM" id="SSF51126">
    <property type="entry name" value="Pectin lyase-like"/>
    <property type="match status" value="1"/>
</dbReference>
<keyword evidence="6" id="KW-1185">Reference proteome</keyword>
<dbReference type="Pfam" id="PF13018">
    <property type="entry name" value="ESPR"/>
    <property type="match status" value="1"/>
</dbReference>
<dbReference type="NCBIfam" id="TIGR01901">
    <property type="entry name" value="adhes_NPXG"/>
    <property type="match status" value="1"/>
</dbReference>
<evidence type="ECO:0000259" key="4">
    <source>
        <dbReference type="SMART" id="SM00912"/>
    </source>
</evidence>
<protein>
    <recommendedName>
        <fullName evidence="4">Filamentous haemagglutinin FhaB/tRNA nuclease CdiA-like TPS domain-containing protein</fullName>
    </recommendedName>
</protein>
<dbReference type="InterPro" id="IPR012334">
    <property type="entry name" value="Pectin_lyas_fold"/>
</dbReference>
<evidence type="ECO:0000313" key="5">
    <source>
        <dbReference type="EMBL" id="ENU26337.1"/>
    </source>
</evidence>
<feature type="domain" description="Filamentous haemagglutinin FhaB/tRNA nuclease CdiA-like TPS" evidence="4">
    <location>
        <begin position="69"/>
        <end position="181"/>
    </location>
</feature>
<comment type="subcellular location">
    <subcellularLocation>
        <location evidence="1">Secreted</location>
    </subcellularLocation>
</comment>
<gene>
    <name evidence="5" type="ORF">F992_02410</name>
</gene>
<comment type="caution">
    <text evidence="5">The sequence shown here is derived from an EMBL/GenBank/DDBJ whole genome shotgun (WGS) entry which is preliminary data.</text>
</comment>
<dbReference type="InterPro" id="IPR011050">
    <property type="entry name" value="Pectin_lyase_fold/virulence"/>
</dbReference>
<organism evidence="5 6">
    <name type="scientific">Acinetobacter modestus</name>
    <dbReference type="NCBI Taxonomy" id="1776740"/>
    <lineage>
        <taxon>Bacteria</taxon>
        <taxon>Pseudomonadati</taxon>
        <taxon>Pseudomonadota</taxon>
        <taxon>Gammaproteobacteria</taxon>
        <taxon>Moraxellales</taxon>
        <taxon>Moraxellaceae</taxon>
        <taxon>Acinetobacter</taxon>
    </lineage>
</organism>
<accession>A0ABP2TVN1</accession>
<dbReference type="Pfam" id="PF05860">
    <property type="entry name" value="TPS"/>
    <property type="match status" value="1"/>
</dbReference>
<dbReference type="Pfam" id="PF18676">
    <property type="entry name" value="MBG_2"/>
    <property type="match status" value="2"/>
</dbReference>
<dbReference type="EMBL" id="APOJ01000026">
    <property type="protein sequence ID" value="ENU26337.1"/>
    <property type="molecule type" value="Genomic_DNA"/>
</dbReference>
<evidence type="ECO:0000256" key="2">
    <source>
        <dbReference type="ARBA" id="ARBA00022525"/>
    </source>
</evidence>
<proteinExistence type="predicted"/>
<dbReference type="InterPro" id="IPR011493">
    <property type="entry name" value="GLUG"/>
</dbReference>